<proteinExistence type="predicted"/>
<comment type="caution">
    <text evidence="1">The sequence shown here is derived from an EMBL/GenBank/DDBJ whole genome shotgun (WGS) entry which is preliminary data.</text>
</comment>
<reference evidence="2" key="1">
    <citation type="journal article" date="2020" name="Nat. Commun.">
        <title>Genome sequence of the cluster root forming white lupin.</title>
        <authorList>
            <person name="Hufnagel B."/>
            <person name="Marques A."/>
            <person name="Soriano A."/>
            <person name="Marques L."/>
            <person name="Divol F."/>
            <person name="Doumas P."/>
            <person name="Sallet E."/>
            <person name="Mancinotti D."/>
            <person name="Carrere S."/>
            <person name="Marande W."/>
            <person name="Arribat S."/>
            <person name="Keller J."/>
            <person name="Huneau C."/>
            <person name="Blein T."/>
            <person name="Aime D."/>
            <person name="Laguerre M."/>
            <person name="Taylor J."/>
            <person name="Schubert V."/>
            <person name="Nelson M."/>
            <person name="Geu-Flores F."/>
            <person name="Crespi M."/>
            <person name="Gallardo-Guerrero K."/>
            <person name="Delaux P.-M."/>
            <person name="Salse J."/>
            <person name="Berges H."/>
            <person name="Guyot R."/>
            <person name="Gouzy J."/>
            <person name="Peret B."/>
        </authorList>
    </citation>
    <scope>NUCLEOTIDE SEQUENCE [LARGE SCALE GENOMIC DNA]</scope>
    <source>
        <strain evidence="2">cv. Amiga</strain>
    </source>
</reference>
<dbReference type="Proteomes" id="UP000447434">
    <property type="component" value="Chromosome 19"/>
</dbReference>
<evidence type="ECO:0000313" key="2">
    <source>
        <dbReference type="Proteomes" id="UP000447434"/>
    </source>
</evidence>
<accession>A0A6A4NH02</accession>
<keyword evidence="2" id="KW-1185">Reference proteome</keyword>
<protein>
    <submittedName>
        <fullName evidence="1">Uncharacterized protein</fullName>
    </submittedName>
</protein>
<dbReference type="EMBL" id="WOCE01000019">
    <property type="protein sequence ID" value="KAE9592966.1"/>
    <property type="molecule type" value="Genomic_DNA"/>
</dbReference>
<evidence type="ECO:0000313" key="1">
    <source>
        <dbReference type="EMBL" id="KAE9592966.1"/>
    </source>
</evidence>
<gene>
    <name evidence="1" type="ORF">Lalb_Chr19g0134781</name>
</gene>
<name>A0A6A4NH02_LUPAL</name>
<organism evidence="1 2">
    <name type="scientific">Lupinus albus</name>
    <name type="common">White lupine</name>
    <name type="synonym">Lupinus termis</name>
    <dbReference type="NCBI Taxonomy" id="3870"/>
    <lineage>
        <taxon>Eukaryota</taxon>
        <taxon>Viridiplantae</taxon>
        <taxon>Streptophyta</taxon>
        <taxon>Embryophyta</taxon>
        <taxon>Tracheophyta</taxon>
        <taxon>Spermatophyta</taxon>
        <taxon>Magnoliopsida</taxon>
        <taxon>eudicotyledons</taxon>
        <taxon>Gunneridae</taxon>
        <taxon>Pentapetalae</taxon>
        <taxon>rosids</taxon>
        <taxon>fabids</taxon>
        <taxon>Fabales</taxon>
        <taxon>Fabaceae</taxon>
        <taxon>Papilionoideae</taxon>
        <taxon>50 kb inversion clade</taxon>
        <taxon>genistoids sensu lato</taxon>
        <taxon>core genistoids</taxon>
        <taxon>Genisteae</taxon>
        <taxon>Lupinus</taxon>
    </lineage>
</organism>
<sequence>MEGVTKREVIQFAQDSGYANCDKGNTIKVKGESTTAYEEFSGKFGYECIKYYKRRSPNDSEYVNYCS</sequence>
<dbReference type="AlphaFoldDB" id="A0A6A4NH02"/>